<dbReference type="EMBL" id="JACHJQ010000004">
    <property type="protein sequence ID" value="MBB4908037.1"/>
    <property type="molecule type" value="Genomic_DNA"/>
</dbReference>
<proteinExistence type="predicted"/>
<sequence length="99" mass="10666">MTGLSVVLVPIIGLAVMALFAVVLKWASSLDTDEAHRKDYGLLREVAKVPSPTAARAVEERLQEVGVRATTVPDPEGDGMRILVFPADREVAIRTLLAD</sequence>
<gene>
    <name evidence="2" type="ORF">FHR82_004279</name>
</gene>
<keyword evidence="1" id="KW-0472">Membrane</keyword>
<name>A0A7W7VF82_9PSEU</name>
<dbReference type="AlphaFoldDB" id="A0A7W7VF82"/>
<keyword evidence="3" id="KW-1185">Reference proteome</keyword>
<protein>
    <submittedName>
        <fullName evidence="2">Uncharacterized protein</fullName>
    </submittedName>
</protein>
<feature type="transmembrane region" description="Helical" evidence="1">
    <location>
        <begin position="6"/>
        <end position="27"/>
    </location>
</feature>
<evidence type="ECO:0000313" key="3">
    <source>
        <dbReference type="Proteomes" id="UP000520767"/>
    </source>
</evidence>
<keyword evidence="1" id="KW-1133">Transmembrane helix</keyword>
<dbReference type="Proteomes" id="UP000520767">
    <property type="component" value="Unassembled WGS sequence"/>
</dbReference>
<reference evidence="2 3" key="1">
    <citation type="submission" date="2020-08" db="EMBL/GenBank/DDBJ databases">
        <title>Genomic Encyclopedia of Type Strains, Phase III (KMG-III): the genomes of soil and plant-associated and newly described type strains.</title>
        <authorList>
            <person name="Whitman W."/>
        </authorList>
    </citation>
    <scope>NUCLEOTIDE SEQUENCE [LARGE SCALE GENOMIC DNA]</scope>
    <source>
        <strain evidence="2 3">CECT 8960</strain>
    </source>
</reference>
<dbReference type="RefSeq" id="WP_184812155.1">
    <property type="nucleotide sequence ID" value="NZ_JACHJQ010000004.1"/>
</dbReference>
<keyword evidence="1" id="KW-0812">Transmembrane</keyword>
<evidence type="ECO:0000313" key="2">
    <source>
        <dbReference type="EMBL" id="MBB4908037.1"/>
    </source>
</evidence>
<accession>A0A7W7VF82</accession>
<evidence type="ECO:0000256" key="1">
    <source>
        <dbReference type="SAM" id="Phobius"/>
    </source>
</evidence>
<organism evidence="2 3">
    <name type="scientific">Actinophytocola algeriensis</name>
    <dbReference type="NCBI Taxonomy" id="1768010"/>
    <lineage>
        <taxon>Bacteria</taxon>
        <taxon>Bacillati</taxon>
        <taxon>Actinomycetota</taxon>
        <taxon>Actinomycetes</taxon>
        <taxon>Pseudonocardiales</taxon>
        <taxon>Pseudonocardiaceae</taxon>
    </lineage>
</organism>
<comment type="caution">
    <text evidence="2">The sequence shown here is derived from an EMBL/GenBank/DDBJ whole genome shotgun (WGS) entry which is preliminary data.</text>
</comment>